<gene>
    <name evidence="4" type="ORF">E4663_18150</name>
</gene>
<feature type="domain" description="OLD protein-like TOPRIM" evidence="3">
    <location>
        <begin position="502"/>
        <end position="568"/>
    </location>
</feature>
<dbReference type="AlphaFoldDB" id="A0A4Z0GWY8"/>
<evidence type="ECO:0000313" key="4">
    <source>
        <dbReference type="EMBL" id="TGB01073.1"/>
    </source>
</evidence>
<dbReference type="SUPFAM" id="SSF52540">
    <property type="entry name" value="P-loop containing nucleoside triphosphate hydrolases"/>
    <property type="match status" value="1"/>
</dbReference>
<dbReference type="Pfam" id="PF13175">
    <property type="entry name" value="AAA_15"/>
    <property type="match status" value="1"/>
</dbReference>
<dbReference type="InterPro" id="IPR034139">
    <property type="entry name" value="TOPRIM_OLD"/>
</dbReference>
<dbReference type="EMBL" id="SRJC01000008">
    <property type="protein sequence ID" value="TGB01073.1"/>
    <property type="molecule type" value="Genomic_DNA"/>
</dbReference>
<dbReference type="PANTHER" id="PTHR43581:SF2">
    <property type="entry name" value="EXCINUCLEASE ATPASE SUBUNIT"/>
    <property type="match status" value="1"/>
</dbReference>
<comment type="caution">
    <text evidence="4">The sequence shown here is derived from an EMBL/GenBank/DDBJ whole genome shotgun (WGS) entry which is preliminary data.</text>
</comment>
<dbReference type="CDD" id="cd00267">
    <property type="entry name" value="ABC_ATPase"/>
    <property type="match status" value="1"/>
</dbReference>
<feature type="coiled-coil region" evidence="1">
    <location>
        <begin position="143"/>
        <end position="170"/>
    </location>
</feature>
<evidence type="ECO:0000259" key="3">
    <source>
        <dbReference type="Pfam" id="PF20469"/>
    </source>
</evidence>
<reference evidence="4 5" key="1">
    <citation type="journal article" date="2003" name="Int. J. Syst. Evol. Microbiol.">
        <title>Halobacillus salinus sp. nov., isolated from a salt lake on the coast of the East Sea in Korea.</title>
        <authorList>
            <person name="Yoon J.H."/>
            <person name="Kang K.H."/>
            <person name="Park Y.H."/>
        </authorList>
    </citation>
    <scope>NUCLEOTIDE SEQUENCE [LARGE SCALE GENOMIC DNA]</scope>
    <source>
        <strain evidence="4 5">HSL-3</strain>
    </source>
</reference>
<accession>A0A4Z0GWY8</accession>
<evidence type="ECO:0000313" key="5">
    <source>
        <dbReference type="Proteomes" id="UP000297982"/>
    </source>
</evidence>
<keyword evidence="5" id="KW-1185">Reference proteome</keyword>
<evidence type="ECO:0000256" key="1">
    <source>
        <dbReference type="SAM" id="Coils"/>
    </source>
</evidence>
<dbReference type="CDD" id="cd01026">
    <property type="entry name" value="TOPRIM_OLD"/>
    <property type="match status" value="1"/>
</dbReference>
<feature type="domain" description="Endonuclease GajA/Old nuclease/RecF-like AAA" evidence="2">
    <location>
        <begin position="9"/>
        <end position="449"/>
    </location>
</feature>
<evidence type="ECO:0000259" key="2">
    <source>
        <dbReference type="Pfam" id="PF13175"/>
    </source>
</evidence>
<dbReference type="Pfam" id="PF20469">
    <property type="entry name" value="OLD-like_TOPRIM"/>
    <property type="match status" value="1"/>
</dbReference>
<keyword evidence="1" id="KW-0175">Coiled coil</keyword>
<dbReference type="Gene3D" id="3.40.50.300">
    <property type="entry name" value="P-loop containing nucleotide triphosphate hydrolases"/>
    <property type="match status" value="2"/>
</dbReference>
<proteinExistence type="predicted"/>
<sequence length="747" mass="87685">MRRSQSNLKVNSIEINNFKRFGNSRLQFHESEKVELLIGSNNSGKTTLLNAMGKFLSPYREIHLYDFQINKWDEMHHLVEELISKNDENVHDKKKELYNIFPGFKAIIEYKQSEIHLVKNFLSTLEHQNNKVAFYIRFEPNNIEELLSEYKEYQLKIEETVQSWKDLNEEESDTGVVEEVAGHYWKRTIRDFLELDNNLSRFFSLKAYVANPVEDDIEYEFGRKTNISLQNIYSLIQVDTIIAGRYLSDVDSKGKTADSSQKVMEKESPISSLFTSFAHDYRTEAGTNEMDYFDLDYDLLKGNKATEEQLKEFYQESFGEVEEKFKEWGYPNINQPSITVNPKLELLNSIKSNADIMIHTSEWDKPLPESYNGLGYRNLLYIFLKLHQFNEDRRVRRQKGESQLHFVLIEEPEVHLHSPVQEVFIDQVKNIFSEEDFQIIISTHSNHIVDSVNFEQLHYFKVLDKKTNILRLDNLLLYEEGKSKVNDRFVKKYFELHSHNIFFADGIIMVEGSSEKVLIPHFIKFKDYYKNLKNKYIAVMEVNGAYAHLFYPLLKELGLPTLVITDIDSYRKGNTQKEHIDPNLIDKLITTNSSINKFFKSKEEITIECLLNELVEQKIDENINLCYQHKNYGDETNSIYARTFEDAFALENEEFLKEIDFREEFDVQGRGLLRKFKEIFDSESPNEYAEKLFKAIANNQKSDFALDLIYYLVNSDGETAISNLSLPRYIDDGLQWLNDNLSGDTNV</sequence>
<dbReference type="InterPro" id="IPR041685">
    <property type="entry name" value="AAA_GajA/Old/RecF-like"/>
</dbReference>
<name>A0A4Z0GWY8_9BACI</name>
<dbReference type="InterPro" id="IPR027417">
    <property type="entry name" value="P-loop_NTPase"/>
</dbReference>
<protein>
    <submittedName>
        <fullName evidence="4">Uncharacterized protein</fullName>
    </submittedName>
</protein>
<dbReference type="PANTHER" id="PTHR43581">
    <property type="entry name" value="ATP/GTP PHOSPHATASE"/>
    <property type="match status" value="1"/>
</dbReference>
<organism evidence="4 5">
    <name type="scientific">Halobacillus salinus</name>
    <dbReference type="NCBI Taxonomy" id="192814"/>
    <lineage>
        <taxon>Bacteria</taxon>
        <taxon>Bacillati</taxon>
        <taxon>Bacillota</taxon>
        <taxon>Bacilli</taxon>
        <taxon>Bacillales</taxon>
        <taxon>Bacillaceae</taxon>
        <taxon>Halobacillus</taxon>
    </lineage>
</organism>
<dbReference type="InterPro" id="IPR051396">
    <property type="entry name" value="Bact_Antivir_Def_Nuclease"/>
</dbReference>
<dbReference type="Proteomes" id="UP000297982">
    <property type="component" value="Unassembled WGS sequence"/>
</dbReference>